<dbReference type="CDD" id="cd07377">
    <property type="entry name" value="WHTH_GntR"/>
    <property type="match status" value="1"/>
</dbReference>
<evidence type="ECO:0000256" key="4">
    <source>
        <dbReference type="SAM" id="Coils"/>
    </source>
</evidence>
<dbReference type="SMART" id="SM00345">
    <property type="entry name" value="HTH_GNTR"/>
    <property type="match status" value="1"/>
</dbReference>
<protein>
    <submittedName>
        <fullName evidence="6">GntR family transcriptional regulator</fullName>
    </submittedName>
</protein>
<dbReference type="SMART" id="SM00895">
    <property type="entry name" value="FCD"/>
    <property type="match status" value="1"/>
</dbReference>
<dbReference type="GO" id="GO:0003700">
    <property type="term" value="F:DNA-binding transcription factor activity"/>
    <property type="evidence" value="ECO:0007669"/>
    <property type="project" value="InterPro"/>
</dbReference>
<dbReference type="EMBL" id="AP019791">
    <property type="protein sequence ID" value="BBL80234.1"/>
    <property type="molecule type" value="Genomic_DNA"/>
</dbReference>
<keyword evidence="7" id="KW-1185">Reference proteome</keyword>
<sequence length="221" mass="25268">MEELRRPEPLYRQVYEVLRRRILAGEYGAGEVLQESRAAEELRVSRTPVREALRQLEREGLLVARGNERVVADPSKEEFVDLYTCRAALEGLVAERAARLAGEEELRQMEEALEEARRAVAAGDHAGVLSANTRFHDLMVRSARMPPLERLMDTLRGQILIARRHILSDERIEAEICEEHAAILEAIRQRDVRAARERMRRHMENDIQRGVANFGVAPEEG</sequence>
<feature type="coiled-coil region" evidence="4">
    <location>
        <begin position="99"/>
        <end position="126"/>
    </location>
</feature>
<reference evidence="6" key="1">
    <citation type="journal article" date="2019" name="Microbiol. Resour. Announc.">
        <title>Complete Genome Sequence of Rubrobacter xylanophilus Strain AA3-22, Isolated from Arima Onsen in Japan.</title>
        <authorList>
            <person name="Tomariguchi N."/>
            <person name="Miyazaki K."/>
        </authorList>
    </citation>
    <scope>NUCLEOTIDE SEQUENCE [LARGE SCALE GENOMIC DNA]</scope>
    <source>
        <strain evidence="6">AA3-22</strain>
    </source>
</reference>
<evidence type="ECO:0000259" key="5">
    <source>
        <dbReference type="PROSITE" id="PS50949"/>
    </source>
</evidence>
<dbReference type="InterPro" id="IPR036390">
    <property type="entry name" value="WH_DNA-bd_sf"/>
</dbReference>
<dbReference type="AlphaFoldDB" id="A0A510HK04"/>
<evidence type="ECO:0000313" key="7">
    <source>
        <dbReference type="Proteomes" id="UP000318065"/>
    </source>
</evidence>
<dbReference type="Pfam" id="PF00392">
    <property type="entry name" value="GntR"/>
    <property type="match status" value="1"/>
</dbReference>
<evidence type="ECO:0000256" key="1">
    <source>
        <dbReference type="ARBA" id="ARBA00023015"/>
    </source>
</evidence>
<keyword evidence="2" id="KW-0238">DNA-binding</keyword>
<dbReference type="Proteomes" id="UP000318065">
    <property type="component" value="Chromosome"/>
</dbReference>
<dbReference type="RefSeq" id="WP_172620796.1">
    <property type="nucleotide sequence ID" value="NZ_AP019791.1"/>
</dbReference>
<dbReference type="SUPFAM" id="SSF48008">
    <property type="entry name" value="GntR ligand-binding domain-like"/>
    <property type="match status" value="1"/>
</dbReference>
<accession>A0A510HK04</accession>
<dbReference type="Gene3D" id="1.20.120.530">
    <property type="entry name" value="GntR ligand-binding domain-like"/>
    <property type="match status" value="1"/>
</dbReference>
<dbReference type="SUPFAM" id="SSF46785">
    <property type="entry name" value="Winged helix' DNA-binding domain"/>
    <property type="match status" value="1"/>
</dbReference>
<dbReference type="PROSITE" id="PS50949">
    <property type="entry name" value="HTH_GNTR"/>
    <property type="match status" value="1"/>
</dbReference>
<dbReference type="Gene3D" id="1.10.10.10">
    <property type="entry name" value="Winged helix-like DNA-binding domain superfamily/Winged helix DNA-binding domain"/>
    <property type="match status" value="1"/>
</dbReference>
<gene>
    <name evidence="6" type="ORF">RxyAA322_20880</name>
</gene>
<keyword evidence="4" id="KW-0175">Coiled coil</keyword>
<dbReference type="InterPro" id="IPR011711">
    <property type="entry name" value="GntR_C"/>
</dbReference>
<dbReference type="PANTHER" id="PTHR43537">
    <property type="entry name" value="TRANSCRIPTIONAL REGULATOR, GNTR FAMILY"/>
    <property type="match status" value="1"/>
</dbReference>
<name>A0A510HK04_9ACTN</name>
<dbReference type="InterPro" id="IPR008920">
    <property type="entry name" value="TF_FadR/GntR_C"/>
</dbReference>
<proteinExistence type="predicted"/>
<dbReference type="Pfam" id="PF07729">
    <property type="entry name" value="FCD"/>
    <property type="match status" value="1"/>
</dbReference>
<evidence type="ECO:0000313" key="6">
    <source>
        <dbReference type="EMBL" id="BBL80234.1"/>
    </source>
</evidence>
<keyword evidence="3" id="KW-0804">Transcription</keyword>
<dbReference type="GO" id="GO:0003677">
    <property type="term" value="F:DNA binding"/>
    <property type="evidence" value="ECO:0007669"/>
    <property type="project" value="UniProtKB-KW"/>
</dbReference>
<evidence type="ECO:0000256" key="2">
    <source>
        <dbReference type="ARBA" id="ARBA00023125"/>
    </source>
</evidence>
<dbReference type="PANTHER" id="PTHR43537:SF5">
    <property type="entry name" value="UXU OPERON TRANSCRIPTIONAL REGULATOR"/>
    <property type="match status" value="1"/>
</dbReference>
<keyword evidence="1" id="KW-0805">Transcription regulation</keyword>
<dbReference type="InterPro" id="IPR000524">
    <property type="entry name" value="Tscrpt_reg_HTH_GntR"/>
</dbReference>
<dbReference type="PRINTS" id="PR00035">
    <property type="entry name" value="HTHGNTR"/>
</dbReference>
<organism evidence="6 7">
    <name type="scientific">Rubrobacter xylanophilus</name>
    <dbReference type="NCBI Taxonomy" id="49319"/>
    <lineage>
        <taxon>Bacteria</taxon>
        <taxon>Bacillati</taxon>
        <taxon>Actinomycetota</taxon>
        <taxon>Rubrobacteria</taxon>
        <taxon>Rubrobacterales</taxon>
        <taxon>Rubrobacteraceae</taxon>
        <taxon>Rubrobacter</taxon>
    </lineage>
</organism>
<dbReference type="InterPro" id="IPR036388">
    <property type="entry name" value="WH-like_DNA-bd_sf"/>
</dbReference>
<evidence type="ECO:0000256" key="3">
    <source>
        <dbReference type="ARBA" id="ARBA00023163"/>
    </source>
</evidence>
<feature type="domain" description="HTH gntR-type" evidence="5">
    <location>
        <begin position="8"/>
        <end position="74"/>
    </location>
</feature>